<keyword evidence="1" id="KW-0812">Transmembrane</keyword>
<feature type="domain" description="Tyrosine-protein kinase ephrin type A/B receptor-like" evidence="3">
    <location>
        <begin position="2288"/>
        <end position="2326"/>
    </location>
</feature>
<evidence type="ECO:0008006" key="7">
    <source>
        <dbReference type="Google" id="ProtNLM"/>
    </source>
</evidence>
<accession>A0AAD8LG46</accession>
<feature type="transmembrane region" description="Helical" evidence="1">
    <location>
        <begin position="3355"/>
        <end position="3374"/>
    </location>
</feature>
<feature type="domain" description="Tyrosine-protein kinase ephrin type A/B receptor-like" evidence="3">
    <location>
        <begin position="1924"/>
        <end position="1968"/>
    </location>
</feature>
<feature type="transmembrane region" description="Helical" evidence="1">
    <location>
        <begin position="3107"/>
        <end position="3127"/>
    </location>
</feature>
<feature type="transmembrane region" description="Helical" evidence="1">
    <location>
        <begin position="3380"/>
        <end position="3405"/>
    </location>
</feature>
<feature type="transmembrane region" description="Helical" evidence="1">
    <location>
        <begin position="3030"/>
        <end position="3050"/>
    </location>
</feature>
<feature type="signal peptide" evidence="2">
    <location>
        <begin position="1"/>
        <end position="23"/>
    </location>
</feature>
<reference evidence="5" key="1">
    <citation type="submission" date="2023-08" db="EMBL/GenBank/DDBJ databases">
        <title>Draft sequence of the Babesia gibsoni genome.</title>
        <authorList>
            <person name="Yamagishi J.Y."/>
            <person name="Xuan X.X."/>
        </authorList>
    </citation>
    <scope>NUCLEOTIDE SEQUENCE</scope>
    <source>
        <strain evidence="5">Azabu</strain>
    </source>
</reference>
<feature type="chain" id="PRO_5042267997" description="Tyrosine-protein kinase ephrin type A/B receptor-like domain-containing protein" evidence="2">
    <location>
        <begin position="24"/>
        <end position="3685"/>
    </location>
</feature>
<feature type="transmembrane region" description="Helical" evidence="1">
    <location>
        <begin position="3005"/>
        <end position="3023"/>
    </location>
</feature>
<dbReference type="InterPro" id="IPR009030">
    <property type="entry name" value="Growth_fac_rcpt_cys_sf"/>
</dbReference>
<dbReference type="Proteomes" id="UP001230268">
    <property type="component" value="Unassembled WGS sequence"/>
</dbReference>
<feature type="transmembrane region" description="Helical" evidence="1">
    <location>
        <begin position="3322"/>
        <end position="3343"/>
    </location>
</feature>
<evidence type="ECO:0000313" key="6">
    <source>
        <dbReference type="Proteomes" id="UP001230268"/>
    </source>
</evidence>
<protein>
    <recommendedName>
        <fullName evidence="7">Tyrosine-protein kinase ephrin type A/B receptor-like domain-containing protein</fullName>
    </recommendedName>
</protein>
<dbReference type="SUPFAM" id="SSF57184">
    <property type="entry name" value="Growth factor receptor domain"/>
    <property type="match status" value="3"/>
</dbReference>
<evidence type="ECO:0000259" key="4">
    <source>
        <dbReference type="Pfam" id="PF24634"/>
    </source>
</evidence>
<organism evidence="5 6">
    <name type="scientific">Babesia gibsoni</name>
    <dbReference type="NCBI Taxonomy" id="33632"/>
    <lineage>
        <taxon>Eukaryota</taxon>
        <taxon>Sar</taxon>
        <taxon>Alveolata</taxon>
        <taxon>Apicomplexa</taxon>
        <taxon>Aconoidasida</taxon>
        <taxon>Piroplasmida</taxon>
        <taxon>Babesiidae</taxon>
        <taxon>Babesia</taxon>
    </lineage>
</organism>
<gene>
    <name evidence="5" type="ORF">BgAZ_400100</name>
</gene>
<sequence length="3685" mass="416599">MHDVSLFALFSVCIVLYRCAGNAAPTGALTYITCAPKDHGACDLSSLVASKVKTRNLFVSELQSYGTNYCGGHRVKLDGLMYIPRQTSPVAYLCFEMDKSRVKLGTIYFSGFIKSLVRSEISYGMESNITSTLVLPPDVKRLDDKEYYGGIAIKHESCGSASGHMLKLYNSSSNSVRGFWSASYKSEGVMNMFTFDMVLCACAFNKRCSAVQDYSEFLTRPFVEGPIIESHITVECFVGIKCLIEIPGEYRGKRDTIAAIDSNDQTIKLLNHVGTTYEFVVSEDDIEKAKGSLFKIVWLPNYVPLSRDPNKITIGSIILHSYDSGTIYMAPFGIQELKTPNIEALIEKQVRFILFERNCNVRSISANVGCTEDWRAVYEAELKTSSLLIDFSFDHEKDYSLRIKPPCEAKVTCEYDPTVMNTSIFGQIFIQGIKAPQDVTCSYQNICTITLDTVGMSVTSNKHKNIVIANSCKEGEVDMPLMTVNGSPTEMVNASPSQVTLKWLRSSKGYAMSPGDTKKLCWCGLAGSSTVNCVDGDFSIEVGRIHVHPSKGSRIVCYLGSMCSTFITDSFDNHTEYYLSQDCNSKDKADFAEDMSSFFKKEYVKYSNGSSIRLMKYLDNTLDITKIYVLCKLEFDPLKRPKNLSTLPHEFEIRDISLKDNPHYLGLLSTYTVVLNHFDFTYQYLTTAPECGMKNIVSHISLYTPDGVSLKTTLHHKKMKVCWCKAFGEDRCTGSEDFKKEVGEVFYSGFGDMENIKCSLNTYCSVDVEYYSFYDIVKGLSSFLLGGVKLYVRKNCNDEHGSLRRYLTIGNVSQATVMSESNGIIIMKNNLKMTGVVRHLKPRRYALCITDEDDSISTRVGYITMSGLYELDMKMGVYLGKPFDITIRGLSIEDLTGFISSDKSCTVKINDGPLTYLISEDPDIQYDDDQINVLMWHNVTILRKNKTLYFESRGNKDTMNDVLYVCLTTKGHSFFSGLTLIVHLPQMARMLSHVYGGSGNLRMLPLALYEKYGHGSFLIVTVLWEQSIAETCEFNSWETEHSRVILTWITINDKKDLMRFPALNNSTNTYVCWCYGNSCKTIGDFNVSLSIPRESGATKFQIIPYGDASIKVFYSGKDYSVADRINVVDRFVVCGSSNAVTPSVNTLPVSTVTTNSIKRKKGVDSVWASKIYWDVIYSGVVSRNFKELGWTSQTLRFRMHNESSHMIFRLCYCPFFNHYSCRKGEDFTEWVGAIVKQANKESEALVRIITYPSHMEEGVLPCRPNNNVHASVSLVFRITDELNKIKELITDFVAINRESHEGFLVEVCHQTVKNDTSSIVNYRHILSTVHNGYFRMQNLYVTVGSSQDVVLYGMSMPPHFIKAIVVMTTDYHCSLVDRATIIASSTKKTIINPNIVVFHDILIETEGEYQFCIHLAEGKDYALEITNSFYESVNNRLHSEYIGNSNIIETGYIGNRYADAAETTHAEPSSHPIMTSLLELTSANHFKVGGTISAIGYQLRYVSDFMAFSNINTEDYKINSLTNSKESSCKTEGYKGFMLLCALVDSKRFIVTDCNHDIWVVTIPGNNEFLSKLRTPHRLNIMSDKWKMCKEYISHKKIVFLGDTFVLIISSPLKDKVVLVSAFRHDLRKPMDIVALKDVVMVSDEVSRRLFVYHCPSGYAEKAQRSYALIDNCYFNALHVMENKDNIHDMFTISAKENILTHYRIVSGFHFTADLVVRYSGAQPVEGVDIGALHNPSCIDGFIQKSIHGPVKVLIVGENVTGRVLVFKSDQNKLGVYKEISTSHPITNIFVNPTSGLLIFSAWQIYQGQMANYVLIKSLDSYIELDFSYDIQDNYHIGAEVEWIPTLKGDQFEFFKEYGNGLKTSVSLMDIGLSINGNTGVISGKLAVTGRFEIVIMGGNMLKTITRTFSLRTLCPPSQQFNFTTKSCEQCPIGTYRNEESQDTCRPCTDERPNSTTLVSGARFLDDCVCEGGYYMKDYKCVLCEMGTFKLEPGNDACVGQCGLNMTSIILVDQGKPVAKCVCMPKYFDLKLAVEKWDTLPPDVTSLLGLTFSEDNPKVPNNIDDIRVFDDVCIPCPVGYFCEGNKEMPKSCGVGRTTIDKLNDTQKACLCDVGYGYTSQNSACIPCSVFGYKYMIGNTSCMQCENPSNRGRRQKRLKVQPLFGSTKIVDENEWNDELRLHYLNSPERYLQITHLLSSMETFATSERATQIDQCSYCVSGMYFDSNSKICVECPSGRFCPGGDASSMSCGHNGITKGEMAAGPLDCFCPKGYGNEYEGFHPTTRKILCQSCPLGYFQHLDHSDGMCLPCPAHSTTNNVGATSLLQCIASAGFYLEIMTGFGDNWSPYTVPEDGNEILEDLLVEASGSFKVDCLKVLSESIKSGKSYGLIRSSMKDCHLACENNIYCKGFSYEDTYRYLEHDHSPYKVNETLRFNGLRFIKQSFGVCTLHFFTLSFTEVSDSKLTATSPDEVQDLCSVTARTMSISFEAKPCPIGYFCNRRVSYQKCPEYSTTLGLGATSMSDCLCMAGYEPSSDQAGVCIACQLGTYKQEIGNHGCKRCPDRFRTFAIGSRYITDCACGPGYYALLPVENKRNIHHTDVYKRMKDTSFQPSSAAEVSEVHKTLLSNLKANRDVNTVNPYSIDVNMYYQDKNQDVVSFIYLSQLTLILPVNAPLPLLEALKDYKQISCQRCKLHYYCPGGWVENNKGRLVHNVPYRCPRGSSVPKESTNAVSVSHCLCLPGYKVDVDDVGNENKRHNAGSNRAVHPHGYINDDSKTVVEDKDASSMIGVTQTMQQNSSEYQKDYERSIAADNSTPQCVKCEAGMYKEGQENAPCSGRCMQYATTFGGAVSKKQCFCTYGRYMKFDGTLGSLQLVCARCMAGAICTGGLHPQVVEKLRNDGSFVDISLSDHVQPKPRFGFFAAFKHQGVEKWDPLSQTISPLSKVPTEMLHFHACPLEYNCVTSDVSNCAKGTTGYLCMGCDDGHDRCHFRSTCSTCHDFLIEVMNYMRGRSVLWLIATIFLVMLRKKQVHLFILFKIWFGFCASMAPYGTIPLNTSSSLRRFAIYYNTIFGFQQRTFKYIRLRCIMNILGVDRFDDTKIWYIQRFVTVFQPMLDGAILFIALASLGLLHKGMKKLRSMVFPRRNISRRTSLSSKSSKTSEEPSYVEKSVDGAQNVIDYGKRKGYLKPWISYRQCTIALYYVSFQFICQELLQMLWCVDVEYMNEGPFKVLLYRPSYHCNFDIPLFYYGFITALTLLTIIFSCFTVLLLVALKRNFASPIFTTGRRMHMMGWDALLFLRSFSVAMNTVFQPSNASTGSGEKLRATFSVMTTALMIILHTLLLPYLVRDDNIYNRLELLSLILNSFTAFMILGSFSYDFNHSSIIPVLAFLLYPMILLWYTLVECGYISDLRPRLRRRGACCKLFWRFCRRLLVWNCSTQMTFNYATTEMVMERPFIDMKRRTDLACRTPKNTSITLAGRRALCTSMEQSLGRYVIEQLCFRVPVFWNEFIIRYTFGYKWENLEERGRRIMKSEIRVKEMFDPCIFDIGTINTWQLSTAVLQATLRNLVRRYIVFEHIKLGELWLLKVKYSELCFKATEALYGRVENVDEMIESVHELNSLKEKRIYLESQLEFHLRNAEDGRRITRQVQELGNGMDELIDDPITNEEILRQIAEYEYNKLREHSLIR</sequence>
<dbReference type="PANTHER" id="PTHR46967">
    <property type="entry name" value="INSULIN-LIKE GROWTH FACTOR BINDING PROTEIN,N-TERMINAL"/>
    <property type="match status" value="1"/>
</dbReference>
<evidence type="ECO:0000313" key="5">
    <source>
        <dbReference type="EMBL" id="KAK1441980.1"/>
    </source>
</evidence>
<dbReference type="SMART" id="SM01411">
    <property type="entry name" value="Ephrin_rec_like"/>
    <property type="match status" value="8"/>
</dbReference>
<dbReference type="PANTHER" id="PTHR46967:SF2">
    <property type="entry name" value="SUSHI, VON WILLEBRAND FACTOR TYPE A, EGF AND PENTRAXIN DOMAIN-CONTAINING PROTEIN 1-LIKE"/>
    <property type="match status" value="1"/>
</dbReference>
<comment type="caution">
    <text evidence="5">The sequence shown here is derived from an EMBL/GenBank/DDBJ whole genome shotgun (WGS) entry which is preliminary data.</text>
</comment>
<feature type="domain" description="Tyrosine-protein kinase ephrin type A/B receptor-like" evidence="3">
    <location>
        <begin position="2534"/>
        <end position="2576"/>
    </location>
</feature>
<evidence type="ECO:0000256" key="2">
    <source>
        <dbReference type="SAM" id="SignalP"/>
    </source>
</evidence>
<name>A0AAD8LG46_BABGI</name>
<feature type="domain" description="DUF7631" evidence="4">
    <location>
        <begin position="2871"/>
        <end position="2918"/>
    </location>
</feature>
<keyword evidence="2" id="KW-0732">Signal</keyword>
<dbReference type="EMBL" id="JAVEPI010000004">
    <property type="protein sequence ID" value="KAK1441980.1"/>
    <property type="molecule type" value="Genomic_DNA"/>
</dbReference>
<evidence type="ECO:0000259" key="3">
    <source>
        <dbReference type="Pfam" id="PF07699"/>
    </source>
</evidence>
<keyword evidence="6" id="KW-1185">Reference proteome</keyword>
<dbReference type="Pfam" id="PF24634">
    <property type="entry name" value="DUF7631"/>
    <property type="match status" value="1"/>
</dbReference>
<feature type="transmembrane region" description="Helical" evidence="1">
    <location>
        <begin position="3290"/>
        <end position="3310"/>
    </location>
</feature>
<keyword evidence="1" id="KW-0472">Membrane</keyword>
<dbReference type="Pfam" id="PF07699">
    <property type="entry name" value="Ephrin_rec_like"/>
    <property type="match status" value="3"/>
</dbReference>
<evidence type="ECO:0000256" key="1">
    <source>
        <dbReference type="SAM" id="Phobius"/>
    </source>
</evidence>
<dbReference type="InterPro" id="IPR056048">
    <property type="entry name" value="CRMPA/B-like_DUF7631"/>
</dbReference>
<proteinExistence type="predicted"/>
<keyword evidence="1" id="KW-1133">Transmembrane helix</keyword>
<feature type="transmembrane region" description="Helical" evidence="1">
    <location>
        <begin position="3243"/>
        <end position="3270"/>
    </location>
</feature>
<dbReference type="InterPro" id="IPR011641">
    <property type="entry name" value="Tyr-kin_ephrin_A/B_rcpt-like"/>
</dbReference>
<dbReference type="Gene3D" id="2.10.50.10">
    <property type="entry name" value="Tumor Necrosis Factor Receptor, subunit A, domain 2"/>
    <property type="match status" value="4"/>
</dbReference>
<feature type="transmembrane region" description="Helical" evidence="1">
    <location>
        <begin position="3195"/>
        <end position="3214"/>
    </location>
</feature>